<gene>
    <name evidence="1" type="ORF">GS398_14525</name>
</gene>
<dbReference type="AlphaFoldDB" id="A0A7K1Y007"/>
<dbReference type="EMBL" id="WVHS01000003">
    <property type="protein sequence ID" value="MXV16522.1"/>
    <property type="molecule type" value="Genomic_DNA"/>
</dbReference>
<organism evidence="1 2">
    <name type="scientific">Hufsiella ginkgonis</name>
    <dbReference type="NCBI Taxonomy" id="2695274"/>
    <lineage>
        <taxon>Bacteria</taxon>
        <taxon>Pseudomonadati</taxon>
        <taxon>Bacteroidota</taxon>
        <taxon>Sphingobacteriia</taxon>
        <taxon>Sphingobacteriales</taxon>
        <taxon>Sphingobacteriaceae</taxon>
        <taxon>Hufsiella</taxon>
    </lineage>
</organism>
<keyword evidence="2" id="KW-1185">Reference proteome</keyword>
<evidence type="ECO:0000313" key="2">
    <source>
        <dbReference type="Proteomes" id="UP000451233"/>
    </source>
</evidence>
<sequence>MKNNRNQLSPQQREELLTTLKARFTKHADRHPGLDWAVVQAKLEADPGKLWVLDNMERTGGEPDVVAYDENTGEYIFFDCAAESPKGRRSVCYDHAALEARKEHKPADSAVNMAAIMGIDLLTEEQYRHLQQLGKFDTKTSSWIVTPAHIRKLGGALFGDFRYDTIFVYHNGAESYYAARGFRGSLRA</sequence>
<accession>A0A7K1Y007</accession>
<dbReference type="Pfam" id="PF14066">
    <property type="entry name" value="DUF4256"/>
    <property type="match status" value="1"/>
</dbReference>
<evidence type="ECO:0000313" key="1">
    <source>
        <dbReference type="EMBL" id="MXV16522.1"/>
    </source>
</evidence>
<dbReference type="RefSeq" id="WP_160907512.1">
    <property type="nucleotide sequence ID" value="NZ_WVHS01000003.1"/>
</dbReference>
<dbReference type="Proteomes" id="UP000451233">
    <property type="component" value="Unassembled WGS sequence"/>
</dbReference>
<name>A0A7K1Y007_9SPHI</name>
<reference evidence="1 2" key="1">
    <citation type="submission" date="2019-11" db="EMBL/GenBank/DDBJ databases">
        <title>Pedobacter sp. HMF7056 Genome sequencing and assembly.</title>
        <authorList>
            <person name="Kang H."/>
            <person name="Kim H."/>
            <person name="Joh K."/>
        </authorList>
    </citation>
    <scope>NUCLEOTIDE SEQUENCE [LARGE SCALE GENOMIC DNA]</scope>
    <source>
        <strain evidence="1 2">HMF7056</strain>
    </source>
</reference>
<proteinExistence type="predicted"/>
<protein>
    <submittedName>
        <fullName evidence="1">DUF4256 domain-containing protein</fullName>
    </submittedName>
</protein>
<comment type="caution">
    <text evidence="1">The sequence shown here is derived from an EMBL/GenBank/DDBJ whole genome shotgun (WGS) entry which is preliminary data.</text>
</comment>
<dbReference type="InterPro" id="IPR025352">
    <property type="entry name" value="DUF4256"/>
</dbReference>